<dbReference type="SUPFAM" id="SSF48452">
    <property type="entry name" value="TPR-like"/>
    <property type="match status" value="1"/>
</dbReference>
<evidence type="ECO:0008006" key="4">
    <source>
        <dbReference type="Google" id="ProtNLM"/>
    </source>
</evidence>
<accession>A0AAE6QMX5</accession>
<protein>
    <recommendedName>
        <fullName evidence="4">Tetratricopeptide repeat protein</fullName>
    </recommendedName>
</protein>
<dbReference type="EMBL" id="CP046441">
    <property type="protein sequence ID" value="QGT84648.1"/>
    <property type="molecule type" value="Genomic_DNA"/>
</dbReference>
<dbReference type="Gene3D" id="1.25.40.10">
    <property type="entry name" value="Tetratricopeptide repeat domain"/>
    <property type="match status" value="1"/>
</dbReference>
<keyword evidence="1" id="KW-0802">TPR repeat</keyword>
<evidence type="ECO:0000256" key="1">
    <source>
        <dbReference type="PROSITE-ProRule" id="PRU00339"/>
    </source>
</evidence>
<reference evidence="2 3" key="1">
    <citation type="submission" date="2019-11" db="EMBL/GenBank/DDBJ databases">
        <title>Complete genome sequence of Pseudomonas syringae pv. coronafaciens isolate B19001 originated in imported oat cereal.</title>
        <authorList>
            <person name="Kim S.M."/>
            <person name="Lee B.C."/>
            <person name="Seo S.J."/>
            <person name="Lee J.E."/>
            <person name="Choi N.J."/>
            <person name="Park J.H."/>
        </authorList>
    </citation>
    <scope>NUCLEOTIDE SEQUENCE [LARGE SCALE GENOMIC DNA]</scope>
    <source>
        <strain evidence="2 3">B19001</strain>
    </source>
</reference>
<feature type="repeat" description="TPR" evidence="1">
    <location>
        <begin position="134"/>
        <end position="167"/>
    </location>
</feature>
<dbReference type="InterPro" id="IPR011990">
    <property type="entry name" value="TPR-like_helical_dom_sf"/>
</dbReference>
<evidence type="ECO:0000313" key="3">
    <source>
        <dbReference type="Proteomes" id="UP000423413"/>
    </source>
</evidence>
<dbReference type="InterPro" id="IPR019734">
    <property type="entry name" value="TPR_rpt"/>
</dbReference>
<gene>
    <name evidence="2" type="ORF">GMO17_13155</name>
</gene>
<name>A0AAE6QMX5_9PSED</name>
<dbReference type="SMART" id="SM00028">
    <property type="entry name" value="TPR"/>
    <property type="match status" value="1"/>
</dbReference>
<dbReference type="PROSITE" id="PS50005">
    <property type="entry name" value="TPR"/>
    <property type="match status" value="1"/>
</dbReference>
<proteinExistence type="predicted"/>
<organism evidence="2 3">
    <name type="scientific">Pseudomonas coronafaciens pv. coronafaciens</name>
    <dbReference type="NCBI Taxonomy" id="235275"/>
    <lineage>
        <taxon>Bacteria</taxon>
        <taxon>Pseudomonadati</taxon>
        <taxon>Pseudomonadota</taxon>
        <taxon>Gammaproteobacteria</taxon>
        <taxon>Pseudomonadales</taxon>
        <taxon>Pseudomonadaceae</taxon>
        <taxon>Pseudomonas</taxon>
        <taxon>Pseudomonas coronafaciens</taxon>
    </lineage>
</organism>
<dbReference type="Proteomes" id="UP000423413">
    <property type="component" value="Chromosome"/>
</dbReference>
<dbReference type="AlphaFoldDB" id="A0AAE6QMX5"/>
<evidence type="ECO:0000313" key="2">
    <source>
        <dbReference type="EMBL" id="QGT84648.1"/>
    </source>
</evidence>
<sequence>MSKNGKLAYCATANSKTEHGYKVILFDLESGEELFCVTPRTQGLETYIFDEERKLLIADVKGVGKFRYDSIGNFVDANNLDKANLDSSDYSRIIRAAEKILGEQDLSDERATEALEAVMRARSLGADSNPAWKPNALKVQGFAHEILGQTHQAIEVYEEAIALNPKIGVKRRLDALKKKQG</sequence>